<keyword evidence="6" id="KW-1133">Transmembrane helix</keyword>
<dbReference type="Gene3D" id="3.40.50.300">
    <property type="entry name" value="P-loop containing nucleotide triphosphate hydrolases"/>
    <property type="match status" value="1"/>
</dbReference>
<keyword evidence="3" id="KW-0378">Hydrolase</keyword>
<keyword evidence="5 6" id="KW-0472">Membrane</keyword>
<name>U5LF24_9BACI</name>
<dbReference type="Proteomes" id="UP000017805">
    <property type="component" value="Chromosome"/>
</dbReference>
<dbReference type="EMBL" id="CP006643">
    <property type="protein sequence ID" value="AGX06469.1"/>
    <property type="molecule type" value="Genomic_DNA"/>
</dbReference>
<sequence>MSIENMNRMKSLYDQISDRYIKYITQQIEEETQGFIEISEEVEEFIYGLSGYKKSTILLPMNEGFREYVEKFRGLVKSMDEPFMLFVVGMGKYGKSTLLNALMQQKAAEVDELPKTWKIDVFKSDPQETMAKMKYKDGKERRVSVKFAQTLIKSEELKRIDSEKQVNQKLREFKKKGVSKEELKEYKKALMEEILYVSKLAEVHWPVNPAPLLENFFLVDTPGLVQKVMGEVKESVREYYHKADGVLWMLDANTISAEKSKELIMELSEHLNAVGQINPQNIIEVLNRIDNIRENHGEEGVQRIVKEAERIYEGYFSRIVPISAQEAFNGFENKDRDLIEKSGIENLLAEIESAFLRKSREIRMMSKKFSLKSLLHSTANHINAYFSRLKDDKEKLDMLMGKFISEIKNKENDLLREMESILKAHKQLVDSNIDLYADSLFDIESESGRERKIKDKIFEISHLTKKVEDLYNKTDKQSVEIFNYYRGKVEFSKYQLLEGKELAELNRNAAAGSHTITEANFDTDGWSFASGTGIAIISTIFLGPIGLLLGPLSGFLGINKWLARKFKLSDLKRDLRTSFEKSAKDMKAEYRNNVGETFRGIRGQIEEIAFVSFAGLHGDGKEAGLLLDEIEAFRPELSNWKVETSFKEFIAEEIYIKSKRKEQALLSEKNKKSVSLSYDGREYDVSKAST</sequence>
<comment type="subcellular location">
    <subcellularLocation>
        <location evidence="1">Membrane</location>
    </subcellularLocation>
</comment>
<dbReference type="GO" id="GO:0003924">
    <property type="term" value="F:GTPase activity"/>
    <property type="evidence" value="ECO:0007669"/>
    <property type="project" value="InterPro"/>
</dbReference>
<dbReference type="SUPFAM" id="SSF52540">
    <property type="entry name" value="P-loop containing nucleoside triphosphate hydrolases"/>
    <property type="match status" value="1"/>
</dbReference>
<dbReference type="HOGENOM" id="CLU_407503_0_0_9"/>
<accession>U5LF24</accession>
<keyword evidence="6" id="KW-0812">Transmembrane</keyword>
<dbReference type="STRING" id="1367477.N288_23150"/>
<evidence type="ECO:0000256" key="6">
    <source>
        <dbReference type="SAM" id="Phobius"/>
    </source>
</evidence>
<dbReference type="RefSeq" id="WP_009792757.1">
    <property type="nucleotide sequence ID" value="NC_022524.1"/>
</dbReference>
<keyword evidence="4" id="KW-0342">GTP-binding</keyword>
<dbReference type="GO" id="GO:0016020">
    <property type="term" value="C:membrane"/>
    <property type="evidence" value="ECO:0007669"/>
    <property type="project" value="UniProtKB-SubCell"/>
</dbReference>
<feature type="transmembrane region" description="Helical" evidence="6">
    <location>
        <begin position="534"/>
        <end position="558"/>
    </location>
</feature>
<dbReference type="KEGG" id="bif:N288_23150"/>
<gene>
    <name evidence="8" type="ORF">N288_23150</name>
</gene>
<dbReference type="InterPro" id="IPR027094">
    <property type="entry name" value="Mitofusin_fam"/>
</dbReference>
<evidence type="ECO:0000313" key="8">
    <source>
        <dbReference type="EMBL" id="AGX06469.1"/>
    </source>
</evidence>
<keyword evidence="2" id="KW-0547">Nucleotide-binding</keyword>
<evidence type="ECO:0000256" key="2">
    <source>
        <dbReference type="ARBA" id="ARBA00022741"/>
    </source>
</evidence>
<dbReference type="InterPro" id="IPR045063">
    <property type="entry name" value="Dynamin_N"/>
</dbReference>
<evidence type="ECO:0000256" key="5">
    <source>
        <dbReference type="ARBA" id="ARBA00023136"/>
    </source>
</evidence>
<keyword evidence="9" id="KW-1185">Reference proteome</keyword>
<evidence type="ECO:0000259" key="7">
    <source>
        <dbReference type="Pfam" id="PF00350"/>
    </source>
</evidence>
<dbReference type="Pfam" id="PF00350">
    <property type="entry name" value="Dynamin_N"/>
    <property type="match status" value="1"/>
</dbReference>
<feature type="domain" description="Dynamin N-terminal" evidence="7">
    <location>
        <begin position="86"/>
        <end position="267"/>
    </location>
</feature>
<dbReference type="InterPro" id="IPR027417">
    <property type="entry name" value="P-loop_NTPase"/>
</dbReference>
<dbReference type="AlphaFoldDB" id="U5LF24"/>
<dbReference type="OrthoDB" id="9816479at2"/>
<dbReference type="GO" id="GO:0005525">
    <property type="term" value="F:GTP binding"/>
    <property type="evidence" value="ECO:0007669"/>
    <property type="project" value="UniProtKB-KW"/>
</dbReference>
<dbReference type="GO" id="GO:0008053">
    <property type="term" value="P:mitochondrial fusion"/>
    <property type="evidence" value="ECO:0007669"/>
    <property type="project" value="TreeGrafter"/>
</dbReference>
<evidence type="ECO:0000313" key="9">
    <source>
        <dbReference type="Proteomes" id="UP000017805"/>
    </source>
</evidence>
<reference evidence="8 9" key="1">
    <citation type="submission" date="2013-07" db="EMBL/GenBank/DDBJ databases">
        <title>Complete genome sequence of Bacillus infantis NRRL B-14911 that has potential to induce cardiac disease by antigenic mimicry.</title>
        <authorList>
            <person name="Massilamany C."/>
            <person name="Smith T.P.L."/>
            <person name="Loy J.D."/>
            <person name="Barletta R."/>
            <person name="Reddy J."/>
        </authorList>
    </citation>
    <scope>NUCLEOTIDE SEQUENCE [LARGE SCALE GENOMIC DNA]</scope>
    <source>
        <strain evidence="8 9">NRRL B-14911</strain>
    </source>
</reference>
<protein>
    <recommendedName>
        <fullName evidence="7">Dynamin N-terminal domain-containing protein</fullName>
    </recommendedName>
</protein>
<dbReference type="PANTHER" id="PTHR10465:SF0">
    <property type="entry name" value="SARCALUMENIN"/>
    <property type="match status" value="1"/>
</dbReference>
<dbReference type="PATRIC" id="fig|1367477.3.peg.4620"/>
<evidence type="ECO:0000256" key="1">
    <source>
        <dbReference type="ARBA" id="ARBA00004370"/>
    </source>
</evidence>
<proteinExistence type="predicted"/>
<evidence type="ECO:0000256" key="4">
    <source>
        <dbReference type="ARBA" id="ARBA00023134"/>
    </source>
</evidence>
<organism evidence="8 9">
    <name type="scientific">Bacillus infantis NRRL B-14911</name>
    <dbReference type="NCBI Taxonomy" id="1367477"/>
    <lineage>
        <taxon>Bacteria</taxon>
        <taxon>Bacillati</taxon>
        <taxon>Bacillota</taxon>
        <taxon>Bacilli</taxon>
        <taxon>Bacillales</taxon>
        <taxon>Bacillaceae</taxon>
        <taxon>Bacillus</taxon>
    </lineage>
</organism>
<dbReference type="PANTHER" id="PTHR10465">
    <property type="entry name" value="TRANSMEMBRANE GTPASE FZO1"/>
    <property type="match status" value="1"/>
</dbReference>
<evidence type="ECO:0000256" key="3">
    <source>
        <dbReference type="ARBA" id="ARBA00022801"/>
    </source>
</evidence>